<dbReference type="Proteomes" id="UP000198981">
    <property type="component" value="Unassembled WGS sequence"/>
</dbReference>
<gene>
    <name evidence="1" type="ORF">SAMN03159343_2078</name>
</gene>
<organism evidence="1 2">
    <name type="scientific">Klenkia marina</name>
    <dbReference type="NCBI Taxonomy" id="1960309"/>
    <lineage>
        <taxon>Bacteria</taxon>
        <taxon>Bacillati</taxon>
        <taxon>Actinomycetota</taxon>
        <taxon>Actinomycetes</taxon>
        <taxon>Geodermatophilales</taxon>
        <taxon>Geodermatophilaceae</taxon>
        <taxon>Klenkia</taxon>
    </lineage>
</organism>
<protein>
    <submittedName>
        <fullName evidence="1">Uncharacterized protein</fullName>
    </submittedName>
</protein>
<accession>A0A1G4Y6E4</accession>
<dbReference type="RefSeq" id="WP_092803502.1">
    <property type="nucleotide sequence ID" value="NZ_FMUH01000003.1"/>
</dbReference>
<name>A0A1G4Y6E4_9ACTN</name>
<dbReference type="STRING" id="1960309.SAMN03159343_2078"/>
<dbReference type="AlphaFoldDB" id="A0A1G4Y6E4"/>
<evidence type="ECO:0000313" key="2">
    <source>
        <dbReference type="Proteomes" id="UP000198981"/>
    </source>
</evidence>
<dbReference type="EMBL" id="FMUH01000003">
    <property type="protein sequence ID" value="SCX48976.1"/>
    <property type="molecule type" value="Genomic_DNA"/>
</dbReference>
<reference evidence="2" key="1">
    <citation type="submission" date="2016-10" db="EMBL/GenBank/DDBJ databases">
        <authorList>
            <person name="Varghese N."/>
            <person name="Submissions S."/>
        </authorList>
    </citation>
    <scope>NUCLEOTIDE SEQUENCE [LARGE SCALE GENOMIC DNA]</scope>
    <source>
        <strain evidence="2">DSM 45722</strain>
    </source>
</reference>
<sequence>MARPCTICAHDDHEDIDAAIIGAGGSRRVPLETLARRYGLSPRSLARHRDEHLAAALAEVTVGIARRREDVRLADLVDRVLTQVSDAADVRDHAMTAGDGRLALMASREEREALAYLADRLGVADDGTRTTVRELDALVSALVTVADTDPHAALVVAGVLRAQTTGHDLTDLADALTERAQRPALQLVPDPNQEAPR</sequence>
<keyword evidence="2" id="KW-1185">Reference proteome</keyword>
<proteinExistence type="predicted"/>
<evidence type="ECO:0000313" key="1">
    <source>
        <dbReference type="EMBL" id="SCX48976.1"/>
    </source>
</evidence>
<dbReference type="OrthoDB" id="9849555at2"/>